<feature type="region of interest" description="Disordered" evidence="2">
    <location>
        <begin position="45"/>
        <end position="84"/>
    </location>
</feature>
<evidence type="ECO:0000256" key="2">
    <source>
        <dbReference type="SAM" id="MobiDB-lite"/>
    </source>
</evidence>
<dbReference type="VEuPathDB" id="FungiDB:VP01_2614g2"/>
<dbReference type="CDD" id="cd22271">
    <property type="entry name" value="DPBB_EXP_N-like"/>
    <property type="match status" value="1"/>
</dbReference>
<dbReference type="SUPFAM" id="SSF50685">
    <property type="entry name" value="Barwin-like endoglucanases"/>
    <property type="match status" value="1"/>
</dbReference>
<reference evidence="4 5" key="1">
    <citation type="submission" date="2015-08" db="EMBL/GenBank/DDBJ databases">
        <title>Next Generation Sequencing and Analysis of the Genome of Puccinia sorghi L Schw, the Causal Agent of Maize Common Rust.</title>
        <authorList>
            <person name="Rochi L."/>
            <person name="Burguener G."/>
            <person name="Darino M."/>
            <person name="Turjanski A."/>
            <person name="Kreff E."/>
            <person name="Dieguez M.J."/>
            <person name="Sacco F."/>
        </authorList>
    </citation>
    <scope>NUCLEOTIDE SEQUENCE [LARGE SCALE GENOMIC DNA]</scope>
    <source>
        <strain evidence="4 5">RO10H11247</strain>
    </source>
</reference>
<dbReference type="PANTHER" id="PTHR31836:SF22">
    <property type="entry name" value="RLPA-LIKE PROTEIN DOUBLE-PSI BETA-BARREL DOMAIN-CONTAINING PROTEIN"/>
    <property type="match status" value="1"/>
</dbReference>
<dbReference type="OrthoDB" id="406505at2759"/>
<feature type="compositionally biased region" description="Basic and acidic residues" evidence="2">
    <location>
        <begin position="48"/>
        <end position="62"/>
    </location>
</feature>
<evidence type="ECO:0000256" key="3">
    <source>
        <dbReference type="SAM" id="SignalP"/>
    </source>
</evidence>
<dbReference type="PROSITE" id="PS51257">
    <property type="entry name" value="PROKAR_LIPOPROTEIN"/>
    <property type="match status" value="1"/>
</dbReference>
<evidence type="ECO:0000313" key="4">
    <source>
        <dbReference type="EMBL" id="KNZ55675.1"/>
    </source>
</evidence>
<proteinExistence type="predicted"/>
<sequence>MRLDFSTITIILTSCTLALSSEPPSHPTLEARGTEDKGSIDITVGVRMKRDESSSSPLDKRSKNLPTSTPVLLTRNPKTGKPAWPRSFSEALTLAKRHVHEPLRNSLHHRAALARRTMKVLITWYNGPDLLNPSCFPDSANWAPSDHSMVAATTIKWAGKPPCGSFVKVHHHSDPDKHIVVRIVDSCAGCATNTAHLDLTTGAFQKLYDQDVGMVEGLKARIVPCPPGIDEDWNEEVVSFYFSFTNFPCLTSSADK</sequence>
<dbReference type="Proteomes" id="UP000037035">
    <property type="component" value="Unassembled WGS sequence"/>
</dbReference>
<dbReference type="InterPro" id="IPR051477">
    <property type="entry name" value="Expansin_CellWall"/>
</dbReference>
<dbReference type="AlphaFoldDB" id="A0A0L6V6B6"/>
<protein>
    <recommendedName>
        <fullName evidence="6">RlpA-like protein double-psi beta-barrel domain-containing protein</fullName>
    </recommendedName>
</protein>
<name>A0A0L6V6B6_9BASI</name>
<dbReference type="Gene3D" id="2.40.40.10">
    <property type="entry name" value="RlpA-like domain"/>
    <property type="match status" value="1"/>
</dbReference>
<comment type="caution">
    <text evidence="4">The sequence shown here is derived from an EMBL/GenBank/DDBJ whole genome shotgun (WGS) entry which is preliminary data.</text>
</comment>
<keyword evidence="5" id="KW-1185">Reference proteome</keyword>
<evidence type="ECO:0000313" key="5">
    <source>
        <dbReference type="Proteomes" id="UP000037035"/>
    </source>
</evidence>
<dbReference type="PANTHER" id="PTHR31836">
    <property type="match status" value="1"/>
</dbReference>
<dbReference type="InterPro" id="IPR036908">
    <property type="entry name" value="RlpA-like_sf"/>
</dbReference>
<dbReference type="STRING" id="27349.A0A0L6V6B6"/>
<keyword evidence="1 3" id="KW-0732">Signal</keyword>
<accession>A0A0L6V6B6</accession>
<dbReference type="EMBL" id="LAVV01007518">
    <property type="protein sequence ID" value="KNZ55675.1"/>
    <property type="molecule type" value="Genomic_DNA"/>
</dbReference>
<evidence type="ECO:0008006" key="6">
    <source>
        <dbReference type="Google" id="ProtNLM"/>
    </source>
</evidence>
<feature type="signal peptide" evidence="3">
    <location>
        <begin position="1"/>
        <end position="20"/>
    </location>
</feature>
<feature type="chain" id="PRO_5005568340" description="RlpA-like protein double-psi beta-barrel domain-containing protein" evidence="3">
    <location>
        <begin position="21"/>
        <end position="256"/>
    </location>
</feature>
<organism evidence="4 5">
    <name type="scientific">Puccinia sorghi</name>
    <dbReference type="NCBI Taxonomy" id="27349"/>
    <lineage>
        <taxon>Eukaryota</taxon>
        <taxon>Fungi</taxon>
        <taxon>Dikarya</taxon>
        <taxon>Basidiomycota</taxon>
        <taxon>Pucciniomycotina</taxon>
        <taxon>Pucciniomycetes</taxon>
        <taxon>Pucciniales</taxon>
        <taxon>Pucciniaceae</taxon>
        <taxon>Puccinia</taxon>
    </lineage>
</organism>
<evidence type="ECO:0000256" key="1">
    <source>
        <dbReference type="ARBA" id="ARBA00022729"/>
    </source>
</evidence>
<gene>
    <name evidence="4" type="ORF">VP01_2614g2</name>
</gene>